<dbReference type="PANTHER" id="PTHR31779">
    <property type="entry name" value="2-NITROPROPANE DIOXYGENASE FAMILY, PUTATIVE (AFU_ORTHOLOGUE AFUA_2G17430)-RELATED"/>
    <property type="match status" value="1"/>
</dbReference>
<evidence type="ECO:0000256" key="6">
    <source>
        <dbReference type="ARBA" id="ARBA00023242"/>
    </source>
</evidence>
<keyword evidence="4" id="KW-0238">DNA-binding</keyword>
<dbReference type="GO" id="GO:0006351">
    <property type="term" value="P:DNA-templated transcription"/>
    <property type="evidence" value="ECO:0007669"/>
    <property type="project" value="InterPro"/>
</dbReference>
<dbReference type="InterPro" id="IPR052478">
    <property type="entry name" value="Metabolite_Synth_Reg"/>
</dbReference>
<dbReference type="EMBL" id="KB705649">
    <property type="protein sequence ID" value="EMR71336.1"/>
    <property type="molecule type" value="Genomic_DNA"/>
</dbReference>
<dbReference type="KEGG" id="ela:UCREL1_1621"/>
<evidence type="ECO:0000256" key="5">
    <source>
        <dbReference type="ARBA" id="ARBA00023163"/>
    </source>
</evidence>
<evidence type="ECO:0000256" key="3">
    <source>
        <dbReference type="ARBA" id="ARBA00023015"/>
    </source>
</evidence>
<evidence type="ECO:0000256" key="4">
    <source>
        <dbReference type="ARBA" id="ARBA00023125"/>
    </source>
</evidence>
<gene>
    <name evidence="8" type="ORF">UCREL1_1621</name>
</gene>
<feature type="domain" description="Xylanolytic transcriptional activator regulatory" evidence="7">
    <location>
        <begin position="7"/>
        <end position="177"/>
    </location>
</feature>
<keyword evidence="9" id="KW-1185">Reference proteome</keyword>
<keyword evidence="1" id="KW-0479">Metal-binding</keyword>
<dbReference type="GO" id="GO:0008270">
    <property type="term" value="F:zinc ion binding"/>
    <property type="evidence" value="ECO:0007669"/>
    <property type="project" value="InterPro"/>
</dbReference>
<proteinExistence type="predicted"/>
<dbReference type="eggNOG" id="ENOG502QQ7I">
    <property type="taxonomic scope" value="Eukaryota"/>
</dbReference>
<dbReference type="Pfam" id="PF04082">
    <property type="entry name" value="Fungal_trans"/>
    <property type="match status" value="1"/>
</dbReference>
<dbReference type="CDD" id="cd12148">
    <property type="entry name" value="fungal_TF_MHR"/>
    <property type="match status" value="1"/>
</dbReference>
<dbReference type="InterPro" id="IPR007219">
    <property type="entry name" value="XnlR_reg_dom"/>
</dbReference>
<dbReference type="GO" id="GO:0003700">
    <property type="term" value="F:DNA-binding transcription factor activity"/>
    <property type="evidence" value="ECO:0007669"/>
    <property type="project" value="TreeGrafter"/>
</dbReference>
<sequence>MRQLALAYFQKVDPTYGFIDRQDLERRIERRWAGSNAEPMQDAILCGVAALGCLFSHVQPTKVELDLVESARLVLEHAVSDVPTTASITAWLLRVVYLRISDTHHTAWMASGILMHMVEAAGLHHEPSSDTVLPSTPGVELELRRRLVAVSQHLNIWASFDMGRSRVALCNATVAMPSRQPGDQTLELMELLPYSAELDPQKSPNVAELEAALLEVINRGSKLLTLSLMSVHRGTT</sequence>
<evidence type="ECO:0000259" key="7">
    <source>
        <dbReference type="Pfam" id="PF04082"/>
    </source>
</evidence>
<keyword evidence="6" id="KW-0539">Nucleus</keyword>
<evidence type="ECO:0000256" key="2">
    <source>
        <dbReference type="ARBA" id="ARBA00022833"/>
    </source>
</evidence>
<dbReference type="Proteomes" id="UP000012174">
    <property type="component" value="Unassembled WGS sequence"/>
</dbReference>
<reference evidence="9" key="1">
    <citation type="journal article" date="2013" name="Genome Announc.">
        <title>Draft genome sequence of the grapevine dieback fungus Eutypa lata UCR-EL1.</title>
        <authorList>
            <person name="Blanco-Ulate B."/>
            <person name="Rolshausen P.E."/>
            <person name="Cantu D."/>
        </authorList>
    </citation>
    <scope>NUCLEOTIDE SEQUENCE [LARGE SCALE GENOMIC DNA]</scope>
    <source>
        <strain evidence="9">UCR-EL1</strain>
    </source>
</reference>
<dbReference type="GO" id="GO:0009410">
    <property type="term" value="P:response to xenobiotic stimulus"/>
    <property type="evidence" value="ECO:0007669"/>
    <property type="project" value="TreeGrafter"/>
</dbReference>
<evidence type="ECO:0000256" key="1">
    <source>
        <dbReference type="ARBA" id="ARBA00022723"/>
    </source>
</evidence>
<evidence type="ECO:0000313" key="8">
    <source>
        <dbReference type="EMBL" id="EMR71336.1"/>
    </source>
</evidence>
<dbReference type="PANTHER" id="PTHR31779:SF5">
    <property type="entry name" value="ZN(II)2CYS6 TRANSCRIPTION FACTOR (EUROFUNG)"/>
    <property type="match status" value="1"/>
</dbReference>
<dbReference type="AlphaFoldDB" id="M7TN38"/>
<keyword evidence="5" id="KW-0804">Transcription</keyword>
<keyword evidence="2" id="KW-0862">Zinc</keyword>
<keyword evidence="3" id="KW-0805">Transcription regulation</keyword>
<dbReference type="OrthoDB" id="9986881at2759"/>
<name>M7TN38_EUTLA</name>
<organism evidence="8 9">
    <name type="scientific">Eutypa lata (strain UCR-EL1)</name>
    <name type="common">Grapevine dieback disease fungus</name>
    <name type="synonym">Eutypa armeniacae</name>
    <dbReference type="NCBI Taxonomy" id="1287681"/>
    <lineage>
        <taxon>Eukaryota</taxon>
        <taxon>Fungi</taxon>
        <taxon>Dikarya</taxon>
        <taxon>Ascomycota</taxon>
        <taxon>Pezizomycotina</taxon>
        <taxon>Sordariomycetes</taxon>
        <taxon>Xylariomycetidae</taxon>
        <taxon>Xylariales</taxon>
        <taxon>Diatrypaceae</taxon>
        <taxon>Eutypa</taxon>
    </lineage>
</organism>
<accession>M7TN38</accession>
<protein>
    <submittedName>
        <fullName evidence="8">Putative c6 transcription protein</fullName>
    </submittedName>
</protein>
<dbReference type="GO" id="GO:0003677">
    <property type="term" value="F:DNA binding"/>
    <property type="evidence" value="ECO:0007669"/>
    <property type="project" value="UniProtKB-KW"/>
</dbReference>
<dbReference type="HOGENOM" id="CLU_1175431_0_0_1"/>
<evidence type="ECO:0000313" key="9">
    <source>
        <dbReference type="Proteomes" id="UP000012174"/>
    </source>
</evidence>